<comment type="caution">
    <text evidence="1">The sequence shown here is derived from an EMBL/GenBank/DDBJ whole genome shotgun (WGS) entry which is preliminary data.</text>
</comment>
<dbReference type="Proteomes" id="UP000284189">
    <property type="component" value="Unassembled WGS sequence"/>
</dbReference>
<reference evidence="2 4" key="2">
    <citation type="submission" date="2019-07" db="EMBL/GenBank/DDBJ databases">
        <title>Draft genome of two Muricauda strains isolated from deep sea.</title>
        <authorList>
            <person name="Sun C."/>
        </authorList>
    </citation>
    <scope>NUCLEOTIDE SEQUENCE [LARGE SCALE GENOMIC DNA]</scope>
    <source>
        <strain evidence="2 4">NH166</strain>
    </source>
</reference>
<dbReference type="AlphaFoldDB" id="A0A418N7M7"/>
<reference evidence="1 3" key="1">
    <citation type="submission" date="2018-08" db="EMBL/GenBank/DDBJ databases">
        <title>Proposal of Muricauda 72 sp.nov. and Muricauda NH166 sp.nov., isolated from seawater.</title>
        <authorList>
            <person name="Cheng H."/>
            <person name="Wu Y.-H."/>
            <person name="Guo L.-L."/>
            <person name="Xu X.-W."/>
        </authorList>
    </citation>
    <scope>NUCLEOTIDE SEQUENCE [LARGE SCALE GENOMIC DNA]</scope>
    <source>
        <strain evidence="1 3">NH166</strain>
    </source>
</reference>
<accession>A0A418N7M7</accession>
<evidence type="ECO:0000313" key="1">
    <source>
        <dbReference type="EMBL" id="RIV71129.1"/>
    </source>
</evidence>
<protein>
    <submittedName>
        <fullName evidence="1">Uncharacterized protein</fullName>
    </submittedName>
</protein>
<keyword evidence="4" id="KW-1185">Reference proteome</keyword>
<proteinExistence type="predicted"/>
<dbReference type="EMBL" id="VNWL01000018">
    <property type="protein sequence ID" value="TXK02505.1"/>
    <property type="molecule type" value="Genomic_DNA"/>
</dbReference>
<gene>
    <name evidence="1" type="ORF">D2U88_08350</name>
    <name evidence="2" type="ORF">FQ019_08280</name>
</gene>
<dbReference type="EMBL" id="QXFJ01000019">
    <property type="protein sequence ID" value="RIV71129.1"/>
    <property type="molecule type" value="Genomic_DNA"/>
</dbReference>
<name>A0A418N7M7_9FLAO</name>
<dbReference type="RefSeq" id="WP_119639907.1">
    <property type="nucleotide sequence ID" value="NZ_QXFJ01000019.1"/>
</dbReference>
<evidence type="ECO:0000313" key="3">
    <source>
        <dbReference type="Proteomes" id="UP000284189"/>
    </source>
</evidence>
<evidence type="ECO:0000313" key="4">
    <source>
        <dbReference type="Proteomes" id="UP000321528"/>
    </source>
</evidence>
<dbReference type="OrthoDB" id="1442472at2"/>
<sequence length="69" mass="8128">MNEIIATIEEDHYIAATWMKTGKNLCGIVTFLEKTKNRNERNGHFHLLDHWVGVHIQIIDRKTVMKRLV</sequence>
<dbReference type="Proteomes" id="UP000321528">
    <property type="component" value="Unassembled WGS sequence"/>
</dbReference>
<evidence type="ECO:0000313" key="2">
    <source>
        <dbReference type="EMBL" id="TXK02505.1"/>
    </source>
</evidence>
<organism evidence="1 3">
    <name type="scientific">Flagellimonas aequoris</name>
    <dbReference type="NCBI Taxonomy" id="2306997"/>
    <lineage>
        <taxon>Bacteria</taxon>
        <taxon>Pseudomonadati</taxon>
        <taxon>Bacteroidota</taxon>
        <taxon>Flavobacteriia</taxon>
        <taxon>Flavobacteriales</taxon>
        <taxon>Flavobacteriaceae</taxon>
        <taxon>Flagellimonas</taxon>
    </lineage>
</organism>